<dbReference type="InterPro" id="IPR050109">
    <property type="entry name" value="HTH-type_TetR-like_transc_reg"/>
</dbReference>
<gene>
    <name evidence="4" type="ORF">FK530_09495</name>
</gene>
<comment type="caution">
    <text evidence="4">The sequence shown here is derived from an EMBL/GenBank/DDBJ whole genome shotgun (WGS) entry which is preliminary data.</text>
</comment>
<evidence type="ECO:0000313" key="4">
    <source>
        <dbReference type="EMBL" id="TWS29043.1"/>
    </source>
</evidence>
<dbReference type="RefSeq" id="WP_146486773.1">
    <property type="nucleotide sequence ID" value="NZ_VIGX01000004.1"/>
</dbReference>
<evidence type="ECO:0000256" key="1">
    <source>
        <dbReference type="ARBA" id="ARBA00023125"/>
    </source>
</evidence>
<feature type="DNA-binding region" description="H-T-H motif" evidence="2">
    <location>
        <begin position="45"/>
        <end position="64"/>
    </location>
</feature>
<keyword evidence="1 2" id="KW-0238">DNA-binding</keyword>
<organism evidence="4 5">
    <name type="scientific">Tsukamurella conjunctivitidis</name>
    <dbReference type="NCBI Taxonomy" id="2592068"/>
    <lineage>
        <taxon>Bacteria</taxon>
        <taxon>Bacillati</taxon>
        <taxon>Actinomycetota</taxon>
        <taxon>Actinomycetes</taxon>
        <taxon>Mycobacteriales</taxon>
        <taxon>Tsukamurellaceae</taxon>
        <taxon>Tsukamurella</taxon>
    </lineage>
</organism>
<accession>A0A5C5S340</accession>
<dbReference type="OrthoDB" id="6077212at2"/>
<dbReference type="PROSITE" id="PS50977">
    <property type="entry name" value="HTH_TETR_2"/>
    <property type="match status" value="1"/>
</dbReference>
<evidence type="ECO:0000313" key="5">
    <source>
        <dbReference type="Proteomes" id="UP000319375"/>
    </source>
</evidence>
<dbReference type="PANTHER" id="PTHR30055">
    <property type="entry name" value="HTH-TYPE TRANSCRIPTIONAL REGULATOR RUTR"/>
    <property type="match status" value="1"/>
</dbReference>
<keyword evidence="5" id="KW-1185">Reference proteome</keyword>
<reference evidence="4 5" key="1">
    <citation type="submission" date="2019-06" db="EMBL/GenBank/DDBJ databases">
        <title>Tsukamurella conjunctivitidis sp. nov., Tsukamurella assacharolytica sp. nov. and Tsukamurella sputae sp. nov. isolated from patients with conjunctivitis, bacteraemia (lymphoma) and respiratory infection (sputum) in Hong Kong.</title>
        <authorList>
            <person name="Teng J.L.L."/>
            <person name="Lee H.H."/>
            <person name="Fong J.Y.H."/>
            <person name="Fok K.M.N."/>
            <person name="Lau S.K.P."/>
            <person name="Woo P.C.Y."/>
        </authorList>
    </citation>
    <scope>NUCLEOTIDE SEQUENCE [LARGE SCALE GENOMIC DNA]</scope>
    <source>
        <strain evidence="4 5">HKU72</strain>
    </source>
</reference>
<dbReference type="PRINTS" id="PR00455">
    <property type="entry name" value="HTHTETR"/>
</dbReference>
<dbReference type="GO" id="GO:0003700">
    <property type="term" value="F:DNA-binding transcription factor activity"/>
    <property type="evidence" value="ECO:0007669"/>
    <property type="project" value="TreeGrafter"/>
</dbReference>
<dbReference type="Pfam" id="PF00440">
    <property type="entry name" value="TetR_N"/>
    <property type="match status" value="1"/>
</dbReference>
<dbReference type="GO" id="GO:0000976">
    <property type="term" value="F:transcription cis-regulatory region binding"/>
    <property type="evidence" value="ECO:0007669"/>
    <property type="project" value="TreeGrafter"/>
</dbReference>
<dbReference type="Gene3D" id="1.10.357.10">
    <property type="entry name" value="Tetracycline Repressor, domain 2"/>
    <property type="match status" value="1"/>
</dbReference>
<proteinExistence type="predicted"/>
<evidence type="ECO:0000256" key="2">
    <source>
        <dbReference type="PROSITE-ProRule" id="PRU00335"/>
    </source>
</evidence>
<dbReference type="InterPro" id="IPR009057">
    <property type="entry name" value="Homeodomain-like_sf"/>
</dbReference>
<evidence type="ECO:0000259" key="3">
    <source>
        <dbReference type="PROSITE" id="PS50977"/>
    </source>
</evidence>
<dbReference type="Proteomes" id="UP000319375">
    <property type="component" value="Unassembled WGS sequence"/>
</dbReference>
<dbReference type="InterPro" id="IPR001647">
    <property type="entry name" value="HTH_TetR"/>
</dbReference>
<dbReference type="AlphaFoldDB" id="A0A5C5S340"/>
<dbReference type="EMBL" id="VIGX01000004">
    <property type="protein sequence ID" value="TWS29043.1"/>
    <property type="molecule type" value="Genomic_DNA"/>
</dbReference>
<feature type="domain" description="HTH tetR-type" evidence="3">
    <location>
        <begin position="22"/>
        <end position="82"/>
    </location>
</feature>
<sequence length="203" mass="21871">MTRPGASLPELLLQAGARTDVDDADAHVYRAALRVLSRGGTRRTTVEKIAAEAGMSRMTLFRRFGSKDDILAAALAWSLLDLFEQTMEVIERTQDVAERVQEVFVLCCRAGRAMLPSSSPEERAALFADDRLDPVGHGVRFVSAILSQEQTAGNTAPGDTAFRADAIVRLTTACFTVSPPPFDLTDEGAARAYARAALVSIVS</sequence>
<dbReference type="PANTHER" id="PTHR30055:SF153">
    <property type="entry name" value="HTH-TYPE TRANSCRIPTIONAL REPRESSOR RV3405C"/>
    <property type="match status" value="1"/>
</dbReference>
<name>A0A5C5S340_9ACTN</name>
<protein>
    <submittedName>
        <fullName evidence="4">TetR/AcrR family transcriptional regulator</fullName>
    </submittedName>
</protein>
<dbReference type="SUPFAM" id="SSF46689">
    <property type="entry name" value="Homeodomain-like"/>
    <property type="match status" value="1"/>
</dbReference>